<accession>A0A7K2IL98</accession>
<feature type="compositionally biased region" description="Basic residues" evidence="1">
    <location>
        <begin position="80"/>
        <end position="96"/>
    </location>
</feature>
<dbReference type="AlphaFoldDB" id="A0A7K2IL98"/>
<feature type="region of interest" description="Disordered" evidence="1">
    <location>
        <begin position="67"/>
        <end position="96"/>
    </location>
</feature>
<keyword evidence="2" id="KW-0378">Hydrolase</keyword>
<evidence type="ECO:0000313" key="2">
    <source>
        <dbReference type="EMBL" id="MYR30750.1"/>
    </source>
</evidence>
<keyword evidence="2" id="KW-0255">Endonuclease</keyword>
<proteinExistence type="predicted"/>
<evidence type="ECO:0000313" key="3">
    <source>
        <dbReference type="Proteomes" id="UP000467124"/>
    </source>
</evidence>
<comment type="caution">
    <text evidence="2">The sequence shown here is derived from an EMBL/GenBank/DDBJ whole genome shotgun (WGS) entry which is preliminary data.</text>
</comment>
<evidence type="ECO:0000256" key="1">
    <source>
        <dbReference type="SAM" id="MobiDB-lite"/>
    </source>
</evidence>
<dbReference type="EMBL" id="WWHY01000001">
    <property type="protein sequence ID" value="MYR30750.1"/>
    <property type="molecule type" value="Genomic_DNA"/>
</dbReference>
<gene>
    <name evidence="2" type="ORF">GTW20_00345</name>
</gene>
<protein>
    <submittedName>
        <fullName evidence="2">HNH endonuclease</fullName>
    </submittedName>
</protein>
<dbReference type="Gene3D" id="1.10.30.50">
    <property type="match status" value="1"/>
</dbReference>
<reference evidence="2 3" key="1">
    <citation type="journal article" date="2019" name="Nat. Commun.">
        <title>The antimicrobial potential of Streptomyces from insect microbiomes.</title>
        <authorList>
            <person name="Chevrette M.G."/>
            <person name="Carlson C.M."/>
            <person name="Ortega H.E."/>
            <person name="Thomas C."/>
            <person name="Ananiev G.E."/>
            <person name="Barns K.J."/>
            <person name="Book A.J."/>
            <person name="Cagnazzo J."/>
            <person name="Carlos C."/>
            <person name="Flanigan W."/>
            <person name="Grubbs K.J."/>
            <person name="Horn H.A."/>
            <person name="Hoffmann F.M."/>
            <person name="Klassen J.L."/>
            <person name="Knack J.J."/>
            <person name="Lewin G.R."/>
            <person name="McDonald B.R."/>
            <person name="Muller L."/>
            <person name="Melo W.G.P."/>
            <person name="Pinto-Tomas A.A."/>
            <person name="Schmitz A."/>
            <person name="Wendt-Pienkowski E."/>
            <person name="Wildman S."/>
            <person name="Zhao M."/>
            <person name="Zhang F."/>
            <person name="Bugni T.S."/>
            <person name="Andes D.R."/>
            <person name="Pupo M.T."/>
            <person name="Currie C.R."/>
        </authorList>
    </citation>
    <scope>NUCLEOTIDE SEQUENCE [LARGE SCALE GENOMIC DNA]</scope>
    <source>
        <strain evidence="2 3">SID5840</strain>
    </source>
</reference>
<keyword evidence="2" id="KW-0540">Nuclease</keyword>
<name>A0A7K2IL98_9ACTN</name>
<dbReference type="Proteomes" id="UP000467124">
    <property type="component" value="Unassembled WGS sequence"/>
</dbReference>
<dbReference type="GO" id="GO:0004519">
    <property type="term" value="F:endonuclease activity"/>
    <property type="evidence" value="ECO:0007669"/>
    <property type="project" value="UniProtKB-KW"/>
</dbReference>
<sequence>MAWEGSTRSERLPPNWRSEIRPQVFATYGTTCHVCGKDGANDADHVIPGDDHSIENLRPIHKWPCHARKSAREGGQAHAARQKLRYRPTPKHPGLR</sequence>
<dbReference type="RefSeq" id="WP_161109953.1">
    <property type="nucleotide sequence ID" value="NZ_JBHXVI010000018.1"/>
</dbReference>
<organism evidence="2 3">
    <name type="scientific">Nocardiopsis alba</name>
    <dbReference type="NCBI Taxonomy" id="53437"/>
    <lineage>
        <taxon>Bacteria</taxon>
        <taxon>Bacillati</taxon>
        <taxon>Actinomycetota</taxon>
        <taxon>Actinomycetes</taxon>
        <taxon>Streptosporangiales</taxon>
        <taxon>Nocardiopsidaceae</taxon>
        <taxon>Nocardiopsis</taxon>
    </lineage>
</organism>